<sequence length="206" mass="21925">MTYSGSVAEGNFKMYFNGAEDTSLVFDNPATIKGSCNVAQNVFLGELNNAGSPLGYPVKGFLYNFAIYNSVLVGSDLATILNGGSVTTTDLKLLYEGYGKTDADWEDKSGNNYNGTIKGSPSIIRIPALADASADVAGGTILNPAWDGIEENNDSETSIDKNVELETGTVLSSVVEWDKQDMLHYNLFHGFTQAGDCSIPAIPGKI</sequence>
<name>A0A1V1PDG7_9BACT</name>
<comment type="caution">
    <text evidence="1">The sequence shown here is derived from an EMBL/GenBank/DDBJ whole genome shotgun (WGS) entry which is preliminary data.</text>
</comment>
<dbReference type="Proteomes" id="UP000189670">
    <property type="component" value="Unassembled WGS sequence"/>
</dbReference>
<dbReference type="EMBL" id="ATBP01000099">
    <property type="protein sequence ID" value="ETR72927.1"/>
    <property type="molecule type" value="Genomic_DNA"/>
</dbReference>
<protein>
    <submittedName>
        <fullName evidence="1">Uncharacterized protein</fullName>
    </submittedName>
</protein>
<proteinExistence type="predicted"/>
<evidence type="ECO:0000313" key="2">
    <source>
        <dbReference type="Proteomes" id="UP000189670"/>
    </source>
</evidence>
<reference evidence="2" key="1">
    <citation type="submission" date="2012-11" db="EMBL/GenBank/DDBJ databases">
        <authorList>
            <person name="Lucero-Rivera Y.E."/>
            <person name="Tovar-Ramirez D."/>
        </authorList>
    </citation>
    <scope>NUCLEOTIDE SEQUENCE [LARGE SCALE GENOMIC DNA]</scope>
    <source>
        <strain evidence="2">Araruama</strain>
    </source>
</reference>
<evidence type="ECO:0000313" key="1">
    <source>
        <dbReference type="EMBL" id="ETR72927.1"/>
    </source>
</evidence>
<dbReference type="AlphaFoldDB" id="A0A1V1PDG7"/>
<organism evidence="1 2">
    <name type="scientific">Candidatus Magnetoglobus multicellularis str. Araruama</name>
    <dbReference type="NCBI Taxonomy" id="890399"/>
    <lineage>
        <taxon>Bacteria</taxon>
        <taxon>Pseudomonadati</taxon>
        <taxon>Thermodesulfobacteriota</taxon>
        <taxon>Desulfobacteria</taxon>
        <taxon>Desulfobacterales</taxon>
        <taxon>Desulfobacteraceae</taxon>
        <taxon>Candidatus Magnetoglobus</taxon>
    </lineage>
</organism>
<gene>
    <name evidence="1" type="ORF">OMM_01317</name>
</gene>
<dbReference type="Gene3D" id="2.60.120.200">
    <property type="match status" value="1"/>
</dbReference>
<accession>A0A1V1PDG7</accession>